<evidence type="ECO:0000259" key="5">
    <source>
        <dbReference type="PROSITE" id="PS50977"/>
    </source>
</evidence>
<evidence type="ECO:0000256" key="1">
    <source>
        <dbReference type="ARBA" id="ARBA00023015"/>
    </source>
</evidence>
<dbReference type="PANTHER" id="PTHR47506:SF1">
    <property type="entry name" value="HTH-TYPE TRANSCRIPTIONAL REGULATOR YJDC"/>
    <property type="match status" value="1"/>
</dbReference>
<evidence type="ECO:0000256" key="3">
    <source>
        <dbReference type="ARBA" id="ARBA00023163"/>
    </source>
</evidence>
<dbReference type="PROSITE" id="PS50977">
    <property type="entry name" value="HTH_TETR_2"/>
    <property type="match status" value="1"/>
</dbReference>
<evidence type="ECO:0000313" key="7">
    <source>
        <dbReference type="Proteomes" id="UP000197783"/>
    </source>
</evidence>
<keyword evidence="1" id="KW-0805">Transcription regulation</keyword>
<dbReference type="OrthoDB" id="9816296at2"/>
<evidence type="ECO:0000256" key="4">
    <source>
        <dbReference type="PROSITE-ProRule" id="PRU00335"/>
    </source>
</evidence>
<dbReference type="Pfam" id="PF00440">
    <property type="entry name" value="TetR_N"/>
    <property type="match status" value="1"/>
</dbReference>
<dbReference type="GO" id="GO:0003677">
    <property type="term" value="F:DNA binding"/>
    <property type="evidence" value="ECO:0007669"/>
    <property type="project" value="UniProtKB-UniRule"/>
</dbReference>
<feature type="DNA-binding region" description="H-T-H motif" evidence="4">
    <location>
        <begin position="60"/>
        <end position="79"/>
    </location>
</feature>
<keyword evidence="7" id="KW-1185">Reference proteome</keyword>
<dbReference type="Proteomes" id="UP000197783">
    <property type="component" value="Unassembled WGS sequence"/>
</dbReference>
<dbReference type="InterPro" id="IPR009057">
    <property type="entry name" value="Homeodomain-like_sf"/>
</dbReference>
<dbReference type="Gene3D" id="1.10.357.10">
    <property type="entry name" value="Tetracycline Repressor, domain 2"/>
    <property type="match status" value="1"/>
</dbReference>
<feature type="domain" description="HTH tetR-type" evidence="5">
    <location>
        <begin position="37"/>
        <end position="97"/>
    </location>
</feature>
<evidence type="ECO:0000313" key="6">
    <source>
        <dbReference type="EMBL" id="OWK27985.1"/>
    </source>
</evidence>
<dbReference type="EMBL" id="NBBJ01000007">
    <property type="protein sequence ID" value="OWK27985.1"/>
    <property type="molecule type" value="Genomic_DNA"/>
</dbReference>
<dbReference type="PANTHER" id="PTHR47506">
    <property type="entry name" value="TRANSCRIPTIONAL REGULATORY PROTEIN"/>
    <property type="match status" value="1"/>
</dbReference>
<evidence type="ECO:0000256" key="2">
    <source>
        <dbReference type="ARBA" id="ARBA00023125"/>
    </source>
</evidence>
<name>A0A245ZE04_9SPHN</name>
<dbReference type="SUPFAM" id="SSF46689">
    <property type="entry name" value="Homeodomain-like"/>
    <property type="match status" value="1"/>
</dbReference>
<gene>
    <name evidence="6" type="primary">betI_3</name>
    <name evidence="6" type="ORF">SPMU_32300</name>
</gene>
<sequence>MHCGLVLVSRSIDIEGVLPYLKVMAAKSSRTQAERSETMRARILDATIASLAQHGYGATTTLMVQKIAGLSRGAMLHHFPTKADLILGTMERIVDLNHEFFQPRLMEIPDPLQRFLSLIDARWDLAKQPHGVAQAEIMVGARSDELVRERYPEVLERMRPKQARRLQAWASDAGLLLDERDQAVSRAIVYALRGMAIEVQIDPTIETESVLGVLRDLRRNTLGDRIKPFAR</sequence>
<proteinExistence type="predicted"/>
<protein>
    <submittedName>
        <fullName evidence="6">HTH-type transcriptional regulator BetI</fullName>
    </submittedName>
</protein>
<keyword evidence="2 4" id="KW-0238">DNA-binding</keyword>
<keyword evidence="3" id="KW-0804">Transcription</keyword>
<dbReference type="AlphaFoldDB" id="A0A245ZE04"/>
<reference evidence="6 7" key="1">
    <citation type="submission" date="2017-03" db="EMBL/GenBank/DDBJ databases">
        <title>Genome sequence of Sphingomonas mucosissima DSM 17494.</title>
        <authorList>
            <person name="Poehlein A."/>
            <person name="Wuebbeler J.H."/>
            <person name="Steinbuechel A."/>
            <person name="Daniel R."/>
        </authorList>
    </citation>
    <scope>NUCLEOTIDE SEQUENCE [LARGE SCALE GENOMIC DNA]</scope>
    <source>
        <strain evidence="6 7">DSM 17494</strain>
    </source>
</reference>
<dbReference type="InterPro" id="IPR001647">
    <property type="entry name" value="HTH_TetR"/>
</dbReference>
<dbReference type="PRINTS" id="PR00455">
    <property type="entry name" value="HTHTETR"/>
</dbReference>
<organism evidence="6 7">
    <name type="scientific">Sphingomonas mucosissima</name>
    <dbReference type="NCBI Taxonomy" id="370959"/>
    <lineage>
        <taxon>Bacteria</taxon>
        <taxon>Pseudomonadati</taxon>
        <taxon>Pseudomonadota</taxon>
        <taxon>Alphaproteobacteria</taxon>
        <taxon>Sphingomonadales</taxon>
        <taxon>Sphingomonadaceae</taxon>
        <taxon>Sphingomonas</taxon>
    </lineage>
</organism>
<comment type="caution">
    <text evidence="6">The sequence shown here is derived from an EMBL/GenBank/DDBJ whole genome shotgun (WGS) entry which is preliminary data.</text>
</comment>
<accession>A0A245ZE04</accession>